<dbReference type="GO" id="GO:0019843">
    <property type="term" value="F:rRNA binding"/>
    <property type="evidence" value="ECO:0007669"/>
    <property type="project" value="TreeGrafter"/>
</dbReference>
<evidence type="ECO:0000256" key="1">
    <source>
        <dbReference type="ARBA" id="ARBA00007921"/>
    </source>
</evidence>
<dbReference type="PROSITE" id="PS51713">
    <property type="entry name" value="G_ERA"/>
    <property type="match status" value="1"/>
</dbReference>
<sequence length="98" mass="10860">MDTYTINSKAGFVAVMGRPNVGKSTLINALLGQKIAAVSPRPQTTRKRQMGILTIKSKDKYTQIIFVDTPGIHNPRHKLGERMNREAKAPLEDSDVIL</sequence>
<dbReference type="PANTHER" id="PTHR42698">
    <property type="entry name" value="GTPASE ERA"/>
    <property type="match status" value="1"/>
</dbReference>
<dbReference type="InterPro" id="IPR027417">
    <property type="entry name" value="P-loop_NTPase"/>
</dbReference>
<reference evidence="3" key="1">
    <citation type="journal article" date="2014" name="Front. Microbiol.">
        <title>High frequency of phylogenetically diverse reductive dehalogenase-homologous genes in deep subseafloor sedimentary metagenomes.</title>
        <authorList>
            <person name="Kawai M."/>
            <person name="Futagami T."/>
            <person name="Toyoda A."/>
            <person name="Takaki Y."/>
            <person name="Nishi S."/>
            <person name="Hori S."/>
            <person name="Arai W."/>
            <person name="Tsubouchi T."/>
            <person name="Morono Y."/>
            <person name="Uchiyama I."/>
            <person name="Ito T."/>
            <person name="Fujiyama A."/>
            <person name="Inagaki F."/>
            <person name="Takami H."/>
        </authorList>
    </citation>
    <scope>NUCLEOTIDE SEQUENCE</scope>
    <source>
        <strain evidence="3">Expedition CK06-06</strain>
    </source>
</reference>
<dbReference type="GO" id="GO:0043024">
    <property type="term" value="F:ribosomal small subunit binding"/>
    <property type="evidence" value="ECO:0007669"/>
    <property type="project" value="TreeGrafter"/>
</dbReference>
<dbReference type="SUPFAM" id="SSF52540">
    <property type="entry name" value="P-loop containing nucleoside triphosphate hydrolases"/>
    <property type="match status" value="1"/>
</dbReference>
<dbReference type="GO" id="GO:0005829">
    <property type="term" value="C:cytosol"/>
    <property type="evidence" value="ECO:0007669"/>
    <property type="project" value="TreeGrafter"/>
</dbReference>
<dbReference type="Pfam" id="PF01926">
    <property type="entry name" value="MMR_HSR1"/>
    <property type="match status" value="1"/>
</dbReference>
<dbReference type="InterPro" id="IPR005225">
    <property type="entry name" value="Small_GTP-bd"/>
</dbReference>
<dbReference type="InterPro" id="IPR005662">
    <property type="entry name" value="GTPase_Era-like"/>
</dbReference>
<protein>
    <recommendedName>
        <fullName evidence="2">Era-type G domain-containing protein</fullName>
    </recommendedName>
</protein>
<comment type="caution">
    <text evidence="3">The sequence shown here is derived from an EMBL/GenBank/DDBJ whole genome shotgun (WGS) entry which is preliminary data.</text>
</comment>
<dbReference type="Gene3D" id="3.40.50.300">
    <property type="entry name" value="P-loop containing nucleotide triphosphate hydrolases"/>
    <property type="match status" value="1"/>
</dbReference>
<dbReference type="NCBIfam" id="TIGR00231">
    <property type="entry name" value="small_GTP"/>
    <property type="match status" value="1"/>
</dbReference>
<evidence type="ECO:0000313" key="3">
    <source>
        <dbReference type="EMBL" id="GAH33522.1"/>
    </source>
</evidence>
<dbReference type="GO" id="GO:0000028">
    <property type="term" value="P:ribosomal small subunit assembly"/>
    <property type="evidence" value="ECO:0007669"/>
    <property type="project" value="TreeGrafter"/>
</dbReference>
<dbReference type="AlphaFoldDB" id="X1ELT3"/>
<evidence type="ECO:0000259" key="2">
    <source>
        <dbReference type="PROSITE" id="PS51713"/>
    </source>
</evidence>
<dbReference type="GO" id="GO:0005525">
    <property type="term" value="F:GTP binding"/>
    <property type="evidence" value="ECO:0007669"/>
    <property type="project" value="InterPro"/>
</dbReference>
<name>X1ELT3_9ZZZZ</name>
<dbReference type="InterPro" id="IPR030388">
    <property type="entry name" value="G_ERA_dom"/>
</dbReference>
<dbReference type="CDD" id="cd04163">
    <property type="entry name" value="Era"/>
    <property type="match status" value="1"/>
</dbReference>
<organism evidence="3">
    <name type="scientific">marine sediment metagenome</name>
    <dbReference type="NCBI Taxonomy" id="412755"/>
    <lineage>
        <taxon>unclassified sequences</taxon>
        <taxon>metagenomes</taxon>
        <taxon>ecological metagenomes</taxon>
    </lineage>
</organism>
<dbReference type="EMBL" id="BARU01006547">
    <property type="protein sequence ID" value="GAH33522.1"/>
    <property type="molecule type" value="Genomic_DNA"/>
</dbReference>
<dbReference type="PANTHER" id="PTHR42698:SF1">
    <property type="entry name" value="GTPASE ERA, MITOCHONDRIAL"/>
    <property type="match status" value="1"/>
</dbReference>
<feature type="non-terminal residue" evidence="3">
    <location>
        <position position="98"/>
    </location>
</feature>
<accession>X1ELT3</accession>
<comment type="similarity">
    <text evidence="1">Belongs to the TRAFAC class TrmE-Era-EngA-EngB-Septin-like GTPase superfamily. Era GTPase family.</text>
</comment>
<gene>
    <name evidence="3" type="ORF">S03H2_12876</name>
</gene>
<feature type="domain" description="Era-type G" evidence="2">
    <location>
        <begin position="9"/>
        <end position="98"/>
    </location>
</feature>
<dbReference type="InterPro" id="IPR006073">
    <property type="entry name" value="GTP-bd"/>
</dbReference>
<proteinExistence type="inferred from homology"/>